<dbReference type="RefSeq" id="XP_001793045.1">
    <property type="nucleotide sequence ID" value="XM_001792993.1"/>
</dbReference>
<gene>
    <name evidence="2" type="ORF">JI435_428150</name>
</gene>
<feature type="compositionally biased region" description="Acidic residues" evidence="1">
    <location>
        <begin position="297"/>
        <end position="308"/>
    </location>
</feature>
<evidence type="ECO:0000256" key="1">
    <source>
        <dbReference type="SAM" id="MobiDB-lite"/>
    </source>
</evidence>
<sequence length="447" mass="50060">MVDKRRAVERETPVTGGTRANHSEGDRNENIQVQRPRVKKHAGLYTSPQVTVKDSTSTSSSTGGMEDISLTSPSIAESLRPDAMQTPKRDREHQIPKRTLSSALRRLVGKSSTSKGTAHNPIVLDEYSPRRQPIPLPPREVPEYEPHKFEKRHRKLYTYQPERPVLAPKPANGNRFTGDRSSDLYRMINAKGTAVAWTPPVVAATQLPPVTAATQPPLAPHGQVTYGIPFAVQFPRSAQYLMDQLNPIPPYESPYARYHNNMGVTLSGDSEDMLRRKALQHIRDSSRSQLRKKMLSDDPDETSGDDSEQLGRTHIYQDPNDHVSPLVAQTKLLTSLLQCYAKSTDQVGLRQDIALLVGVQKKKVGEWMQAESRRERTSDERVRRAVDQLLAREAEKDHGIRDLLSSNADMWQGGMEGVAEVFGVDRIGRGEKAKRRKLGVCGEDMVR</sequence>
<dbReference type="OMA" id="HQSHDIY"/>
<dbReference type="Proteomes" id="UP000663193">
    <property type="component" value="Chromosome 2"/>
</dbReference>
<organism evidence="2 3">
    <name type="scientific">Phaeosphaeria nodorum (strain SN15 / ATCC MYA-4574 / FGSC 10173)</name>
    <name type="common">Glume blotch fungus</name>
    <name type="synonym">Parastagonospora nodorum</name>
    <dbReference type="NCBI Taxonomy" id="321614"/>
    <lineage>
        <taxon>Eukaryota</taxon>
        <taxon>Fungi</taxon>
        <taxon>Dikarya</taxon>
        <taxon>Ascomycota</taxon>
        <taxon>Pezizomycotina</taxon>
        <taxon>Dothideomycetes</taxon>
        <taxon>Pleosporomycetidae</taxon>
        <taxon>Pleosporales</taxon>
        <taxon>Pleosporineae</taxon>
        <taxon>Phaeosphaeriaceae</taxon>
        <taxon>Parastagonospora</taxon>
    </lineage>
</organism>
<dbReference type="EMBL" id="CP069024">
    <property type="protein sequence ID" value="QRC92307.1"/>
    <property type="molecule type" value="Genomic_DNA"/>
</dbReference>
<name>A0A7U2HY42_PHANO</name>
<dbReference type="AlphaFoldDB" id="A0A7U2HY42"/>
<feature type="region of interest" description="Disordered" evidence="1">
    <location>
        <begin position="281"/>
        <end position="321"/>
    </location>
</feature>
<keyword evidence="3" id="KW-1185">Reference proteome</keyword>
<proteinExistence type="predicted"/>
<evidence type="ECO:0000313" key="2">
    <source>
        <dbReference type="EMBL" id="QRC92307.1"/>
    </source>
</evidence>
<dbReference type="OrthoDB" id="3690573at2759"/>
<feature type="compositionally biased region" description="Basic and acidic residues" evidence="1">
    <location>
        <begin position="1"/>
        <end position="12"/>
    </location>
</feature>
<dbReference type="KEGG" id="pno:SNOG_02441"/>
<dbReference type="VEuPathDB" id="FungiDB:JI435_428150"/>
<accession>A0A7U2HY42</accession>
<evidence type="ECO:0000313" key="3">
    <source>
        <dbReference type="Proteomes" id="UP000663193"/>
    </source>
</evidence>
<feature type="region of interest" description="Disordered" evidence="1">
    <location>
        <begin position="1"/>
        <end position="95"/>
    </location>
</feature>
<reference evidence="3" key="1">
    <citation type="journal article" date="2021" name="BMC Genomics">
        <title>Chromosome-level genome assembly and manually-curated proteome of model necrotroph Parastagonospora nodorum Sn15 reveals a genome-wide trove of candidate effector homologs, and redundancy of virulence-related functions within an accessory chromosome.</title>
        <authorList>
            <person name="Bertazzoni S."/>
            <person name="Jones D.A.B."/>
            <person name="Phan H.T."/>
            <person name="Tan K.-C."/>
            <person name="Hane J.K."/>
        </authorList>
    </citation>
    <scope>NUCLEOTIDE SEQUENCE [LARGE SCALE GENOMIC DNA]</scope>
    <source>
        <strain evidence="3">SN15 / ATCC MYA-4574 / FGSC 10173)</strain>
    </source>
</reference>
<protein>
    <submittedName>
        <fullName evidence="2">Uncharacterized protein</fullName>
    </submittedName>
</protein>